<protein>
    <recommendedName>
        <fullName evidence="3">Serine aminopeptidase S33 domain-containing protein</fullName>
    </recommendedName>
</protein>
<name>A0A345ZCB0_9BACT</name>
<dbReference type="AlphaFoldDB" id="A0A345ZCB0"/>
<dbReference type="SUPFAM" id="SSF53474">
    <property type="entry name" value="alpha/beta-Hydrolases"/>
    <property type="match status" value="1"/>
</dbReference>
<organism evidence="1 2">
    <name type="scientific">Candidatus Chromulinivorax destructor</name>
    <dbReference type="NCBI Taxonomy" id="2066483"/>
    <lineage>
        <taxon>Bacteria</taxon>
        <taxon>Candidatus Babelota</taxon>
        <taxon>Candidatus Babeliae</taxon>
        <taxon>Candidatus Babeliales</taxon>
        <taxon>Candidatus Chromulinivoraceae</taxon>
        <taxon>Candidatus Chromulinivorax</taxon>
    </lineage>
</organism>
<dbReference type="EMBL" id="CP025544">
    <property type="protein sequence ID" value="AXK60927.1"/>
    <property type="molecule type" value="Genomic_DNA"/>
</dbReference>
<evidence type="ECO:0008006" key="3">
    <source>
        <dbReference type="Google" id="ProtNLM"/>
    </source>
</evidence>
<dbReference type="InterPro" id="IPR029058">
    <property type="entry name" value="AB_hydrolase_fold"/>
</dbReference>
<dbReference type="KEGG" id="cdes:C0J27_04265"/>
<sequence>MKKKYIALIILSSLCAAYYFNSKKVDPATDFYNTTFLRNSPAVEKILRQEGFFDVEIMTEDKLKLSATILDKSPQKHVQATLISCPGFVPGAKEGMTTLYAMLKENPYNFLFLDMRGHGKSEGELLTYKGIKHYGEFDYLDIVATVKFMVQYNIEHNIEQNIIVHGLCSGAFHTIKAMNYLRQHDTLAYDSVKGIIFDSGWPSVPSIAETTLTSESCKRCSDCNISCCAPYLSWSLVGIYNYFFKEYHCSQEPITQAMGEIDQPILFIHGENDTYIPIHHVHSLVSQAKKPTSWFIKESTHAAHHLKHQEAYKLQMEQFIKSVL</sequence>
<dbReference type="PANTHER" id="PTHR12277:SF81">
    <property type="entry name" value="PROTEIN ABHD13"/>
    <property type="match status" value="1"/>
</dbReference>
<evidence type="ECO:0000313" key="1">
    <source>
        <dbReference type="EMBL" id="AXK60927.1"/>
    </source>
</evidence>
<reference evidence="1 2" key="1">
    <citation type="submission" date="2017-12" db="EMBL/GenBank/DDBJ databases">
        <title>Chromulinavorax destructans is a abundant pathogen of dominant heterotrophic picoflagllates.</title>
        <authorList>
            <person name="Deeg C.M."/>
            <person name="Zimmer M."/>
            <person name="Suttle C.A."/>
        </authorList>
    </citation>
    <scope>NUCLEOTIDE SEQUENCE [LARGE SCALE GENOMIC DNA]</scope>
    <source>
        <strain evidence="1 2">SeV1</strain>
    </source>
</reference>
<keyword evidence="2" id="KW-1185">Reference proteome</keyword>
<evidence type="ECO:0000313" key="2">
    <source>
        <dbReference type="Proteomes" id="UP000254834"/>
    </source>
</evidence>
<accession>A0A345ZCB0</accession>
<gene>
    <name evidence="1" type="ORF">C0J27_04265</name>
</gene>
<dbReference type="RefSeq" id="WP_115585942.1">
    <property type="nucleotide sequence ID" value="NZ_CP025544.1"/>
</dbReference>
<dbReference type="Proteomes" id="UP000254834">
    <property type="component" value="Chromosome"/>
</dbReference>
<dbReference type="Gene3D" id="3.40.50.1820">
    <property type="entry name" value="alpha/beta hydrolase"/>
    <property type="match status" value="1"/>
</dbReference>
<dbReference type="PANTHER" id="PTHR12277">
    <property type="entry name" value="ALPHA/BETA HYDROLASE DOMAIN-CONTAINING PROTEIN"/>
    <property type="match status" value="1"/>
</dbReference>
<dbReference type="OrthoDB" id="9776685at2"/>
<proteinExistence type="predicted"/>